<keyword evidence="1" id="KW-1133">Transmembrane helix</keyword>
<dbReference type="EMBL" id="JARJCN010000017">
    <property type="protein sequence ID" value="KAJ7092778.1"/>
    <property type="molecule type" value="Genomic_DNA"/>
</dbReference>
<reference evidence="2" key="1">
    <citation type="submission" date="2023-03" db="EMBL/GenBank/DDBJ databases">
        <title>Massive genome expansion in bonnet fungi (Mycena s.s.) driven by repeated elements and novel gene families across ecological guilds.</title>
        <authorList>
            <consortium name="Lawrence Berkeley National Laboratory"/>
            <person name="Harder C.B."/>
            <person name="Miyauchi S."/>
            <person name="Viragh M."/>
            <person name="Kuo A."/>
            <person name="Thoen E."/>
            <person name="Andreopoulos B."/>
            <person name="Lu D."/>
            <person name="Skrede I."/>
            <person name="Drula E."/>
            <person name="Henrissat B."/>
            <person name="Morin E."/>
            <person name="Kohler A."/>
            <person name="Barry K."/>
            <person name="LaButti K."/>
            <person name="Morin E."/>
            <person name="Salamov A."/>
            <person name="Lipzen A."/>
            <person name="Mereny Z."/>
            <person name="Hegedus B."/>
            <person name="Baldrian P."/>
            <person name="Stursova M."/>
            <person name="Weitz H."/>
            <person name="Taylor A."/>
            <person name="Grigoriev I.V."/>
            <person name="Nagy L.G."/>
            <person name="Martin F."/>
            <person name="Kauserud H."/>
        </authorList>
    </citation>
    <scope>NUCLEOTIDE SEQUENCE</scope>
    <source>
        <strain evidence="2">CBHHK173m</strain>
    </source>
</reference>
<accession>A0AAD6U7S7</accession>
<comment type="caution">
    <text evidence="2">The sequence shown here is derived from an EMBL/GenBank/DDBJ whole genome shotgun (WGS) entry which is preliminary data.</text>
</comment>
<proteinExistence type="predicted"/>
<protein>
    <submittedName>
        <fullName evidence="2">Uncharacterized protein</fullName>
    </submittedName>
</protein>
<evidence type="ECO:0000313" key="3">
    <source>
        <dbReference type="Proteomes" id="UP001222325"/>
    </source>
</evidence>
<name>A0AAD6U7S7_9AGAR</name>
<feature type="transmembrane region" description="Helical" evidence="1">
    <location>
        <begin position="74"/>
        <end position="93"/>
    </location>
</feature>
<organism evidence="2 3">
    <name type="scientific">Mycena belliarum</name>
    <dbReference type="NCBI Taxonomy" id="1033014"/>
    <lineage>
        <taxon>Eukaryota</taxon>
        <taxon>Fungi</taxon>
        <taxon>Dikarya</taxon>
        <taxon>Basidiomycota</taxon>
        <taxon>Agaricomycotina</taxon>
        <taxon>Agaricomycetes</taxon>
        <taxon>Agaricomycetidae</taxon>
        <taxon>Agaricales</taxon>
        <taxon>Marasmiineae</taxon>
        <taxon>Mycenaceae</taxon>
        <taxon>Mycena</taxon>
    </lineage>
</organism>
<feature type="transmembrane region" description="Helical" evidence="1">
    <location>
        <begin position="105"/>
        <end position="129"/>
    </location>
</feature>
<feature type="transmembrane region" description="Helical" evidence="1">
    <location>
        <begin position="42"/>
        <end position="62"/>
    </location>
</feature>
<keyword evidence="1" id="KW-0812">Transmembrane</keyword>
<keyword evidence="3" id="KW-1185">Reference proteome</keyword>
<sequence>MHLLNGTRHSKPGLLLCIDDAGFLTSPKQYVHCIRWALPRGALVFLLKCFQVYLLTITYYGRPPAQEISTPPRSLVLEILFAGVSSTVVQSFFANQIRTLSGTWLPMLLCFVLMIPSLIGSLILMVLLWRSSSALVFLKSQLRAAMSSNLQPYFLQLMLRVGCAQYGRYADSMDH</sequence>
<keyword evidence="1" id="KW-0472">Membrane</keyword>
<evidence type="ECO:0000256" key="1">
    <source>
        <dbReference type="SAM" id="Phobius"/>
    </source>
</evidence>
<gene>
    <name evidence="2" type="ORF">B0H15DRAFT_162236</name>
</gene>
<dbReference type="AlphaFoldDB" id="A0AAD6U7S7"/>
<dbReference type="Proteomes" id="UP001222325">
    <property type="component" value="Unassembled WGS sequence"/>
</dbReference>
<evidence type="ECO:0000313" key="2">
    <source>
        <dbReference type="EMBL" id="KAJ7092778.1"/>
    </source>
</evidence>